<dbReference type="AlphaFoldDB" id="A0A6H0ZFR4"/>
<dbReference type="EMBL" id="CP050896">
    <property type="protein sequence ID" value="QIX19645.1"/>
    <property type="molecule type" value="Genomic_DNA"/>
</dbReference>
<protein>
    <submittedName>
        <fullName evidence="1">DUF3892 domain-containing protein</fullName>
    </submittedName>
</protein>
<proteinExistence type="predicted"/>
<accession>A0A6H0ZFR4</accession>
<dbReference type="Proteomes" id="UP000500870">
    <property type="component" value="Chromosome 2"/>
</dbReference>
<dbReference type="RefSeq" id="WP_136883715.1">
    <property type="nucleotide sequence ID" value="NZ_CP050896.1"/>
</dbReference>
<evidence type="ECO:0000313" key="2">
    <source>
        <dbReference type="Proteomes" id="UP000500870"/>
    </source>
</evidence>
<sequence length="96" mass="10838">MAYRVRVQTVMRRAIDDVCSQITHLGGAGATHWKLPVEEVIRQIEAGEREFYVQRPIGDEVDLFVAVGPGKKKYLMTLADFDQPKTLLNLPSCFDS</sequence>
<reference evidence="1 2" key="1">
    <citation type="submission" date="2020-04" db="EMBL/GenBank/DDBJ databases">
        <title>FDA dAtabase for Regulatory Grade micrObial Sequences (FDA-ARGOS): Supporting development and validation of Infectious Disease Dx tests.</title>
        <authorList>
            <person name="Sciortino C."/>
            <person name="Tallon L."/>
            <person name="Sadzewicz L."/>
            <person name="Vavikolanu K."/>
            <person name="Mehta A."/>
            <person name="Aluvathingal J."/>
            <person name="Nadendla S."/>
            <person name="Nandy P."/>
            <person name="Geyer C."/>
            <person name="Yan Y."/>
            <person name="Sichtig H."/>
        </authorList>
    </citation>
    <scope>NUCLEOTIDE SEQUENCE [LARGE SCALE GENOMIC DNA]</scope>
    <source>
        <strain evidence="1 2">FDAARGOS_633</strain>
    </source>
</reference>
<evidence type="ECO:0000313" key="1">
    <source>
        <dbReference type="EMBL" id="QIX19645.1"/>
    </source>
</evidence>
<gene>
    <name evidence="1" type="ORF">FOB41_00095</name>
</gene>
<dbReference type="InterPro" id="IPR024997">
    <property type="entry name" value="DUF3892"/>
</dbReference>
<name>A0A6H0ZFR4_9HYPH</name>
<dbReference type="Pfam" id="PF13031">
    <property type="entry name" value="DUF3892"/>
    <property type="match status" value="1"/>
</dbReference>
<organism evidence="1 2">
    <name type="scientific">Agrobacterium pusense</name>
    <dbReference type="NCBI Taxonomy" id="648995"/>
    <lineage>
        <taxon>Bacteria</taxon>
        <taxon>Pseudomonadati</taxon>
        <taxon>Pseudomonadota</taxon>
        <taxon>Alphaproteobacteria</taxon>
        <taxon>Hyphomicrobiales</taxon>
        <taxon>Rhizobiaceae</taxon>
        <taxon>Rhizobium/Agrobacterium group</taxon>
        <taxon>Agrobacterium</taxon>
    </lineage>
</organism>